<accession>A0ACD3AY25</accession>
<name>A0ACD3AY25_9AGAR</name>
<proteinExistence type="predicted"/>
<protein>
    <submittedName>
        <fullName evidence="1">Uncharacterized protein</fullName>
    </submittedName>
</protein>
<gene>
    <name evidence="1" type="ORF">BDN72DRAFT_746697</name>
</gene>
<dbReference type="EMBL" id="ML208310">
    <property type="protein sequence ID" value="TFK70599.1"/>
    <property type="molecule type" value="Genomic_DNA"/>
</dbReference>
<keyword evidence="2" id="KW-1185">Reference proteome</keyword>
<reference evidence="1 2" key="1">
    <citation type="journal article" date="2019" name="Nat. Ecol. Evol.">
        <title>Megaphylogeny resolves global patterns of mushroom evolution.</title>
        <authorList>
            <person name="Varga T."/>
            <person name="Krizsan K."/>
            <person name="Foldi C."/>
            <person name="Dima B."/>
            <person name="Sanchez-Garcia M."/>
            <person name="Sanchez-Ramirez S."/>
            <person name="Szollosi G.J."/>
            <person name="Szarkandi J.G."/>
            <person name="Papp V."/>
            <person name="Albert L."/>
            <person name="Andreopoulos W."/>
            <person name="Angelini C."/>
            <person name="Antonin V."/>
            <person name="Barry K.W."/>
            <person name="Bougher N.L."/>
            <person name="Buchanan P."/>
            <person name="Buyck B."/>
            <person name="Bense V."/>
            <person name="Catcheside P."/>
            <person name="Chovatia M."/>
            <person name="Cooper J."/>
            <person name="Damon W."/>
            <person name="Desjardin D."/>
            <person name="Finy P."/>
            <person name="Geml J."/>
            <person name="Haridas S."/>
            <person name="Hughes K."/>
            <person name="Justo A."/>
            <person name="Karasinski D."/>
            <person name="Kautmanova I."/>
            <person name="Kiss B."/>
            <person name="Kocsube S."/>
            <person name="Kotiranta H."/>
            <person name="LaButti K.M."/>
            <person name="Lechner B.E."/>
            <person name="Liimatainen K."/>
            <person name="Lipzen A."/>
            <person name="Lukacs Z."/>
            <person name="Mihaltcheva S."/>
            <person name="Morgado L.N."/>
            <person name="Niskanen T."/>
            <person name="Noordeloos M.E."/>
            <person name="Ohm R.A."/>
            <person name="Ortiz-Santana B."/>
            <person name="Ovrebo C."/>
            <person name="Racz N."/>
            <person name="Riley R."/>
            <person name="Savchenko A."/>
            <person name="Shiryaev A."/>
            <person name="Soop K."/>
            <person name="Spirin V."/>
            <person name="Szebenyi C."/>
            <person name="Tomsovsky M."/>
            <person name="Tulloss R.E."/>
            <person name="Uehling J."/>
            <person name="Grigoriev I.V."/>
            <person name="Vagvolgyi C."/>
            <person name="Papp T."/>
            <person name="Martin F.M."/>
            <person name="Miettinen O."/>
            <person name="Hibbett D.S."/>
            <person name="Nagy L.G."/>
        </authorList>
    </citation>
    <scope>NUCLEOTIDE SEQUENCE [LARGE SCALE GENOMIC DNA]</scope>
    <source>
        <strain evidence="1 2">NL-1719</strain>
    </source>
</reference>
<evidence type="ECO:0000313" key="1">
    <source>
        <dbReference type="EMBL" id="TFK70599.1"/>
    </source>
</evidence>
<evidence type="ECO:0000313" key="2">
    <source>
        <dbReference type="Proteomes" id="UP000308600"/>
    </source>
</evidence>
<organism evidence="1 2">
    <name type="scientific">Pluteus cervinus</name>
    <dbReference type="NCBI Taxonomy" id="181527"/>
    <lineage>
        <taxon>Eukaryota</taxon>
        <taxon>Fungi</taxon>
        <taxon>Dikarya</taxon>
        <taxon>Basidiomycota</taxon>
        <taxon>Agaricomycotina</taxon>
        <taxon>Agaricomycetes</taxon>
        <taxon>Agaricomycetidae</taxon>
        <taxon>Agaricales</taxon>
        <taxon>Pluteineae</taxon>
        <taxon>Pluteaceae</taxon>
        <taxon>Pluteus</taxon>
    </lineage>
</organism>
<sequence>MDHLLAIGLGLSIRYLVDLVSHHDFKVVGTIVGLWEGVTMLHFINRSPNTFDPYLAYAVRLLLDLFFTESISRFILTIVWSCLG</sequence>
<dbReference type="Proteomes" id="UP000308600">
    <property type="component" value="Unassembled WGS sequence"/>
</dbReference>
<feature type="non-terminal residue" evidence="1">
    <location>
        <position position="84"/>
    </location>
</feature>